<dbReference type="SMART" id="SM00554">
    <property type="entry name" value="FAS1"/>
    <property type="match status" value="2"/>
</dbReference>
<dbReference type="FunFam" id="2.30.180.10:FF:000032">
    <property type="entry name" value="Fasciclin domain-containing protein, putative"/>
    <property type="match status" value="1"/>
</dbReference>
<dbReference type="EMBL" id="JAUTXT010000001">
    <property type="protein sequence ID" value="KAK3680070.1"/>
    <property type="molecule type" value="Genomic_DNA"/>
</dbReference>
<organism evidence="2 3">
    <name type="scientific">Recurvomyces mirabilis</name>
    <dbReference type="NCBI Taxonomy" id="574656"/>
    <lineage>
        <taxon>Eukaryota</taxon>
        <taxon>Fungi</taxon>
        <taxon>Dikarya</taxon>
        <taxon>Ascomycota</taxon>
        <taxon>Pezizomycotina</taxon>
        <taxon>Dothideomycetes</taxon>
        <taxon>Dothideomycetidae</taxon>
        <taxon>Mycosphaerellales</taxon>
        <taxon>Teratosphaeriaceae</taxon>
        <taxon>Recurvomyces</taxon>
    </lineage>
</organism>
<dbReference type="InterPro" id="IPR050904">
    <property type="entry name" value="Adhesion/Biosynth-related"/>
</dbReference>
<dbReference type="GO" id="GO:0000329">
    <property type="term" value="C:fungal-type vacuole membrane"/>
    <property type="evidence" value="ECO:0007669"/>
    <property type="project" value="TreeGrafter"/>
</dbReference>
<dbReference type="InterPro" id="IPR036378">
    <property type="entry name" value="FAS1_dom_sf"/>
</dbReference>
<dbReference type="InterPro" id="IPR000782">
    <property type="entry name" value="FAS1_domain"/>
</dbReference>
<dbReference type="GO" id="GO:0016236">
    <property type="term" value="P:macroautophagy"/>
    <property type="evidence" value="ECO:0007669"/>
    <property type="project" value="TreeGrafter"/>
</dbReference>
<dbReference type="Proteomes" id="UP001274830">
    <property type="component" value="Unassembled WGS sequence"/>
</dbReference>
<evidence type="ECO:0000313" key="3">
    <source>
        <dbReference type="Proteomes" id="UP001274830"/>
    </source>
</evidence>
<dbReference type="SUPFAM" id="SSF82153">
    <property type="entry name" value="FAS1 domain"/>
    <property type="match status" value="2"/>
</dbReference>
<dbReference type="AlphaFoldDB" id="A0AAE0WX94"/>
<dbReference type="PANTHER" id="PTHR10900">
    <property type="entry name" value="PERIOSTIN-RELATED"/>
    <property type="match status" value="1"/>
</dbReference>
<gene>
    <name evidence="2" type="ORF">LTR78_000447</name>
</gene>
<dbReference type="Gene3D" id="2.30.180.10">
    <property type="entry name" value="FAS1 domain"/>
    <property type="match status" value="2"/>
</dbReference>
<dbReference type="PROSITE" id="PS50213">
    <property type="entry name" value="FAS1"/>
    <property type="match status" value="2"/>
</dbReference>
<feature type="domain" description="FAS1" evidence="1">
    <location>
        <begin position="221"/>
        <end position="348"/>
    </location>
</feature>
<comment type="caution">
    <text evidence="2">The sequence shown here is derived from an EMBL/GenBank/DDBJ whole genome shotgun (WGS) entry which is preliminary data.</text>
</comment>
<keyword evidence="3" id="KW-1185">Reference proteome</keyword>
<evidence type="ECO:0000259" key="1">
    <source>
        <dbReference type="PROSITE" id="PS50213"/>
    </source>
</evidence>
<protein>
    <recommendedName>
        <fullName evidence="1">FAS1 domain-containing protein</fullName>
    </recommendedName>
</protein>
<feature type="domain" description="FAS1" evidence="1">
    <location>
        <begin position="71"/>
        <end position="219"/>
    </location>
</feature>
<proteinExistence type="predicted"/>
<dbReference type="Pfam" id="PF02469">
    <property type="entry name" value="Fasciclin"/>
    <property type="match status" value="2"/>
</dbReference>
<sequence>MSEEAVYKLSSTACVPTPAAHLSFPPSNKDATQKPVHVSTLYYHTVIFIMQIKHIVPAALAAFAVQAQNSTMNLTALIGSNSNLTGLAGLLQQYPQAAAGLANATNVTLFAPSNDAISAATAVLGSSNGNTQALVQALLSYHVLQGVYHASNITATPAFPHTTLNNTAYSNVTGGQVVECRLVGNTTVEIISGLKTIANVTQANLNFTGGVVHVIDSLLQIPGNFSSVAVNANLTALLGATTATNLTSVLDSAKDITIFAPSNSAFQGIGSATSNLTAAQAAQILEYHVINNTIAYSSSLANATIPTLNGGNVTITIENGTVFVNGARVINPDILISGGVMHVIDSVLNPNNTAARGNASESAAATQFSGASSGTVVPYTSGVPTPTTTIAVLVTSSTNVASGYTSQAPAGGVSSAAVGGASSSSKAGAAAVQTGAVGAAALFGGAALLANF</sequence>
<name>A0AAE0WX94_9PEZI</name>
<dbReference type="PANTHER" id="PTHR10900:SF77">
    <property type="entry name" value="FI19380P1"/>
    <property type="match status" value="1"/>
</dbReference>
<evidence type="ECO:0000313" key="2">
    <source>
        <dbReference type="EMBL" id="KAK3680070.1"/>
    </source>
</evidence>
<accession>A0AAE0WX94</accession>
<reference evidence="2" key="1">
    <citation type="submission" date="2023-07" db="EMBL/GenBank/DDBJ databases">
        <title>Black Yeasts Isolated from many extreme environments.</title>
        <authorList>
            <person name="Coleine C."/>
            <person name="Stajich J.E."/>
            <person name="Selbmann L."/>
        </authorList>
    </citation>
    <scope>NUCLEOTIDE SEQUENCE</scope>
    <source>
        <strain evidence="2">CCFEE 5485</strain>
    </source>
</reference>